<dbReference type="Pfam" id="PF03098">
    <property type="entry name" value="An_peroxidase"/>
    <property type="match status" value="2"/>
</dbReference>
<dbReference type="GO" id="GO:0004497">
    <property type="term" value="F:monooxygenase activity"/>
    <property type="evidence" value="ECO:0007669"/>
    <property type="project" value="InterPro"/>
</dbReference>
<organism evidence="9 10">
    <name type="scientific">Marssonina brunnea f. sp. multigermtubi (strain MB_m1)</name>
    <name type="common">Marssonina leaf spot fungus</name>
    <dbReference type="NCBI Taxonomy" id="1072389"/>
    <lineage>
        <taxon>Eukaryota</taxon>
        <taxon>Fungi</taxon>
        <taxon>Dikarya</taxon>
        <taxon>Ascomycota</taxon>
        <taxon>Pezizomycotina</taxon>
        <taxon>Leotiomycetes</taxon>
        <taxon>Helotiales</taxon>
        <taxon>Drepanopezizaceae</taxon>
        <taxon>Drepanopeziza</taxon>
    </lineage>
</organism>
<dbReference type="Gene3D" id="1.10.640.10">
    <property type="entry name" value="Haem peroxidase domain superfamily, animal type"/>
    <property type="match status" value="1"/>
</dbReference>
<dbReference type="PROSITE" id="PS50292">
    <property type="entry name" value="PEROXIDASE_3"/>
    <property type="match status" value="1"/>
</dbReference>
<dbReference type="InterPro" id="IPR034812">
    <property type="entry name" value="Ppo-like_N"/>
</dbReference>
<evidence type="ECO:0000256" key="5">
    <source>
        <dbReference type="ARBA" id="ARBA00023002"/>
    </source>
</evidence>
<dbReference type="InterPro" id="IPR019791">
    <property type="entry name" value="Haem_peroxidase_animal"/>
</dbReference>
<dbReference type="OrthoDB" id="823504at2759"/>
<dbReference type="HOGENOM" id="CLU_002329_1_0_1"/>
<feature type="binding site" description="axial binding residue" evidence="7">
    <location>
        <position position="374"/>
    </location>
    <ligand>
        <name>heme b</name>
        <dbReference type="ChEBI" id="CHEBI:60344"/>
    </ligand>
    <ligandPart>
        <name>Fe</name>
        <dbReference type="ChEBI" id="CHEBI:18248"/>
    </ligandPart>
</feature>
<keyword evidence="5" id="KW-0560">Oxidoreductase</keyword>
<dbReference type="CDD" id="cd20612">
    <property type="entry name" value="CYP_LDS-like_C"/>
    <property type="match status" value="1"/>
</dbReference>
<dbReference type="GO" id="GO:0005506">
    <property type="term" value="F:iron ion binding"/>
    <property type="evidence" value="ECO:0007669"/>
    <property type="project" value="InterPro"/>
</dbReference>
<evidence type="ECO:0000256" key="3">
    <source>
        <dbReference type="ARBA" id="ARBA00022723"/>
    </source>
</evidence>
<dbReference type="PRINTS" id="PR00457">
    <property type="entry name" value="ANPEROXIDASE"/>
</dbReference>
<keyword evidence="10" id="KW-1185">Reference proteome</keyword>
<dbReference type="SUPFAM" id="SSF48264">
    <property type="entry name" value="Cytochrome P450"/>
    <property type="match status" value="1"/>
</dbReference>
<dbReference type="InterPro" id="IPR001128">
    <property type="entry name" value="Cyt_P450"/>
</dbReference>
<dbReference type="Proteomes" id="UP000006753">
    <property type="component" value="Unassembled WGS sequence"/>
</dbReference>
<accession>K1W6L6</accession>
<feature type="region of interest" description="Disordered" evidence="8">
    <location>
        <begin position="1"/>
        <end position="34"/>
    </location>
</feature>
<dbReference type="InParanoid" id="K1W6L6"/>
<dbReference type="eggNOG" id="KOG2408">
    <property type="taxonomic scope" value="Eukaryota"/>
</dbReference>
<dbReference type="SUPFAM" id="SSF48113">
    <property type="entry name" value="Heme-dependent peroxidases"/>
    <property type="match status" value="1"/>
</dbReference>
<evidence type="ECO:0000256" key="4">
    <source>
        <dbReference type="ARBA" id="ARBA00022964"/>
    </source>
</evidence>
<dbReference type="InterPro" id="IPR037120">
    <property type="entry name" value="Haem_peroxidase_sf_animal"/>
</dbReference>
<evidence type="ECO:0000256" key="7">
    <source>
        <dbReference type="PIRSR" id="PIRSR619791-2"/>
    </source>
</evidence>
<evidence type="ECO:0000256" key="8">
    <source>
        <dbReference type="SAM" id="MobiDB-lite"/>
    </source>
</evidence>
<protein>
    <submittedName>
        <fullName evidence="9">Linoleate diol synthase</fullName>
    </submittedName>
</protein>
<evidence type="ECO:0000256" key="1">
    <source>
        <dbReference type="ARBA" id="ARBA00011881"/>
    </source>
</evidence>
<dbReference type="GO" id="GO:0006979">
    <property type="term" value="P:response to oxidative stress"/>
    <property type="evidence" value="ECO:0007669"/>
    <property type="project" value="InterPro"/>
</dbReference>
<dbReference type="PANTHER" id="PTHR11903">
    <property type="entry name" value="PROSTAGLANDIN G/H SYNTHASE"/>
    <property type="match status" value="1"/>
</dbReference>
<evidence type="ECO:0000256" key="6">
    <source>
        <dbReference type="ARBA" id="ARBA00023004"/>
    </source>
</evidence>
<dbReference type="CDD" id="cd09817">
    <property type="entry name" value="linoleate_diol_synthase_like"/>
    <property type="match status" value="1"/>
</dbReference>
<dbReference type="GO" id="GO:0016705">
    <property type="term" value="F:oxidoreductase activity, acting on paired donors, with incorporation or reduction of molecular oxygen"/>
    <property type="evidence" value="ECO:0007669"/>
    <property type="project" value="InterPro"/>
</dbReference>
<dbReference type="GO" id="GO:0004601">
    <property type="term" value="F:peroxidase activity"/>
    <property type="evidence" value="ECO:0007669"/>
    <property type="project" value="InterPro"/>
</dbReference>
<sequence length="1103" mass="121300">MAPNNLKSLLGTIRRKPSKAPDGKTDAEAAPPVAAEKTSIVKDLLTLNPGQAATVAQAFSTLASGEPMDDKELLLEHGVSMLQTLSLDSGLSKKISDEFIALLYHDLPHPPPTLVGPTVRYRRHDGGGNSPWDSEMGKAGSPYSRSVPPLKSQGPNLPDPELVFDQLLKRTGPFRPHPSGLNRLFFSFATVVIHECFQTSRETPWINETSSYADLSTLYGNTIKEQARVRTYENGTIYPDSIASERIMMMPPGVVAVLLMFSRNHNHIAQNLLTINADGKYKPWDTLSEEEKTAGTKPSPRQDEDIFQITRNINVGYFASVVLRDYVAAILNTPRANSTWSLDLAAEIKKGGRRVERGTGNVCSVEFAVLYHWHAALSAADNDWMEWVVNSDIPGLKSMDDLTTEKFMGMLKKRGHALMSKPAREWTFGGLERGPDGKFDDVQLAEVIKDCINEPAHAFGAHSTPASMKIVEILGQIQARDTFNVCTLNEFRKYLNLKPYETFEDWNPEKETARRARLLYGHIDNLELYPGLMAEVTKPAVPGSGVCPGQTTGRGILNDAVALIRGDRFLSYDFNGSTLTDWGFSKLQAPVPGAYGGIMPYLLFNALPGAWTGTSPYVLLPFYTPTAAQGILKQNKTILQYSLERPPSGMDVIGIHTHEGCKKVFEDRENFRVIYQKAIRDCTNGHEFMLGWDDAKRHDERSAILHKVMFEDDFEGKMTKFFRTNVAQLIKKSSLKYSNSSRRSIDIVRDVTNVTPVLWLAQRFAIPLKTEQYPGGLVSIPEAFKAFIVTFMYQSFNIIPANEFGLRAGAMQAGDALRPIFEAHLKTQQGFTEGLVDWLAKGSAFEVGPEADRLYHALNATKLPVGDLVGDCLCIGAGVIGNLTQQASLLIELYLRPGYEQYKARIAELAHQDDAASDRELLGFVFEGMRHASIVPGLPRVAARDVTVIDGARGPVSIPAGRTVLVATSSAAMDPAQFPRPEKLDPHRPLGDYILLGHGLHACYGARMVGCSLAATLKEVFKLKNLRRAKGKRGAFMVAEHELTGLKMRKYLDCNAAESPVPTTLTLEYDEDEGYGVPVVVGVGANGANGANGNRNGNGSGVW</sequence>
<dbReference type="InterPro" id="IPR010255">
    <property type="entry name" value="Haem_peroxidase_sf"/>
</dbReference>
<dbReference type="InterPro" id="IPR036396">
    <property type="entry name" value="Cyt_P450_sf"/>
</dbReference>
<keyword evidence="3 7" id="KW-0479">Metal-binding</keyword>
<feature type="region of interest" description="Disordered" evidence="8">
    <location>
        <begin position="124"/>
        <end position="156"/>
    </location>
</feature>
<dbReference type="Gene3D" id="1.10.630.10">
    <property type="entry name" value="Cytochrome P450"/>
    <property type="match status" value="1"/>
</dbReference>
<proteinExistence type="predicted"/>
<dbReference type="GO" id="GO:0006631">
    <property type="term" value="P:fatty acid metabolic process"/>
    <property type="evidence" value="ECO:0007669"/>
    <property type="project" value="UniProtKB-ARBA"/>
</dbReference>
<dbReference type="InterPro" id="IPR050783">
    <property type="entry name" value="Oxylipin_biosynth_metab"/>
</dbReference>
<name>K1W6L6_MARBU</name>
<dbReference type="KEGG" id="mbe:MBM_09189"/>
<keyword evidence="4" id="KW-0223">Dioxygenase</keyword>
<dbReference type="PANTHER" id="PTHR11903:SF37">
    <property type="entry name" value="PSI-PRODUCING OXYGENASE A"/>
    <property type="match status" value="1"/>
</dbReference>
<dbReference type="GO" id="GO:0020037">
    <property type="term" value="F:heme binding"/>
    <property type="evidence" value="ECO:0007669"/>
    <property type="project" value="InterPro"/>
</dbReference>
<gene>
    <name evidence="9" type="ORF">MBM_09189</name>
</gene>
<reference evidence="9 10" key="1">
    <citation type="journal article" date="2012" name="BMC Genomics">
        <title>Sequencing the genome of Marssonina brunnea reveals fungus-poplar co-evolution.</title>
        <authorList>
            <person name="Zhu S."/>
            <person name="Cao Y.-Z."/>
            <person name="Jiang C."/>
            <person name="Tan B.-Y."/>
            <person name="Wang Z."/>
            <person name="Feng S."/>
            <person name="Zhang L."/>
            <person name="Su X.-H."/>
            <person name="Brejova B."/>
            <person name="Vinar T."/>
            <person name="Xu M."/>
            <person name="Wang M.-X."/>
            <person name="Zhang S.-G."/>
            <person name="Huang M.-R."/>
            <person name="Wu R."/>
            <person name="Zhou Y."/>
        </authorList>
    </citation>
    <scope>NUCLEOTIDE SEQUENCE [LARGE SCALE GENOMIC DNA]</scope>
    <source>
        <strain evidence="9 10">MB_m1</strain>
    </source>
</reference>
<comment type="subunit">
    <text evidence="1">Homotetramer.</text>
</comment>
<dbReference type="GO" id="GO:0051213">
    <property type="term" value="F:dioxygenase activity"/>
    <property type="evidence" value="ECO:0007669"/>
    <property type="project" value="UniProtKB-KW"/>
</dbReference>
<evidence type="ECO:0000313" key="9">
    <source>
        <dbReference type="EMBL" id="EKD12620.1"/>
    </source>
</evidence>
<evidence type="ECO:0000313" key="10">
    <source>
        <dbReference type="Proteomes" id="UP000006753"/>
    </source>
</evidence>
<dbReference type="EMBL" id="JH921455">
    <property type="protein sequence ID" value="EKD12620.1"/>
    <property type="molecule type" value="Genomic_DNA"/>
</dbReference>
<evidence type="ECO:0000256" key="2">
    <source>
        <dbReference type="ARBA" id="ARBA00022617"/>
    </source>
</evidence>
<dbReference type="OMA" id="EEPAHAF"/>
<dbReference type="AlphaFoldDB" id="K1W6L6"/>
<keyword evidence="2 7" id="KW-0349">Heme</keyword>
<keyword evidence="6 7" id="KW-0408">Iron</keyword>
<dbReference type="Pfam" id="PF00067">
    <property type="entry name" value="p450"/>
    <property type="match status" value="1"/>
</dbReference>